<dbReference type="eggNOG" id="ENOG5033KDG">
    <property type="taxonomic scope" value="Bacteria"/>
</dbReference>
<dbReference type="Proteomes" id="UP000000238">
    <property type="component" value="Chromosome"/>
</dbReference>
<proteinExistence type="predicted"/>
<reference evidence="1 2" key="1">
    <citation type="journal article" date="2005" name="Nucleic Acids Res.">
        <title>Genomic blueprint of Hahella chejuensis, a marine microbe producing an algicidal agent.</title>
        <authorList>
            <person name="Jeong H."/>
            <person name="Yim J.H."/>
            <person name="Lee C."/>
            <person name="Choi S.-H."/>
            <person name="Park Y.K."/>
            <person name="Yoon S.H."/>
            <person name="Hur C.-G."/>
            <person name="Kang H.-Y."/>
            <person name="Kim D."/>
            <person name="Lee H.H."/>
            <person name="Park K.H."/>
            <person name="Park S.-H."/>
            <person name="Park H.-S."/>
            <person name="Lee H.K."/>
            <person name="Oh T.K."/>
            <person name="Kim J.F."/>
        </authorList>
    </citation>
    <scope>NUCLEOTIDE SEQUENCE [LARGE SCALE GENOMIC DNA]</scope>
    <source>
        <strain evidence="1 2">KCTC 2396</strain>
    </source>
</reference>
<organism evidence="1 2">
    <name type="scientific">Hahella chejuensis (strain KCTC 2396)</name>
    <dbReference type="NCBI Taxonomy" id="349521"/>
    <lineage>
        <taxon>Bacteria</taxon>
        <taxon>Pseudomonadati</taxon>
        <taxon>Pseudomonadota</taxon>
        <taxon>Gammaproteobacteria</taxon>
        <taxon>Oceanospirillales</taxon>
        <taxon>Hahellaceae</taxon>
        <taxon>Hahella</taxon>
    </lineage>
</organism>
<accession>Q2SHF1</accession>
<evidence type="ECO:0000313" key="2">
    <source>
        <dbReference type="Proteomes" id="UP000000238"/>
    </source>
</evidence>
<evidence type="ECO:0000313" key="1">
    <source>
        <dbReference type="EMBL" id="ABC29923.1"/>
    </source>
</evidence>
<name>Q2SHF1_HAHCH</name>
<dbReference type="AlphaFoldDB" id="Q2SHF1"/>
<protein>
    <submittedName>
        <fullName evidence="1">Uncharacterized protein</fullName>
    </submittedName>
</protein>
<sequence>MSVDLHASVCSSVRGEWRKVQEVVYLSDSLSWMDENEIHYLVKGLSIVDGDIKKSLGKDAFIYIEEIDFNECDFQPEGLSCAMAGWVREYLGLSLKEVNVEFDKQSRRYRFSINGVDL</sequence>
<dbReference type="KEGG" id="hch:HCH_03160"/>
<keyword evidence="2" id="KW-1185">Reference proteome</keyword>
<dbReference type="HOGENOM" id="CLU_2069813_0_0_6"/>
<dbReference type="EMBL" id="CP000155">
    <property type="protein sequence ID" value="ABC29923.1"/>
    <property type="molecule type" value="Genomic_DNA"/>
</dbReference>
<gene>
    <name evidence="1" type="ordered locus">HCH_03160</name>
</gene>